<name>A0A7M5VB02_9CNID</name>
<dbReference type="GO" id="GO:0008276">
    <property type="term" value="F:protein methyltransferase activity"/>
    <property type="evidence" value="ECO:0007669"/>
    <property type="project" value="InterPro"/>
</dbReference>
<dbReference type="AlphaFoldDB" id="A0A7M5VB02"/>
<dbReference type="OrthoDB" id="5973951at2759"/>
<organism evidence="1 2">
    <name type="scientific">Clytia hemisphaerica</name>
    <dbReference type="NCBI Taxonomy" id="252671"/>
    <lineage>
        <taxon>Eukaryota</taxon>
        <taxon>Metazoa</taxon>
        <taxon>Cnidaria</taxon>
        <taxon>Hydrozoa</taxon>
        <taxon>Hydroidolina</taxon>
        <taxon>Leptothecata</taxon>
        <taxon>Obeliida</taxon>
        <taxon>Clytiidae</taxon>
        <taxon>Clytia</taxon>
    </lineage>
</organism>
<dbReference type="InterPro" id="IPR038899">
    <property type="entry name" value="METTL22"/>
</dbReference>
<dbReference type="Proteomes" id="UP000594262">
    <property type="component" value="Unplaced"/>
</dbReference>
<evidence type="ECO:0000313" key="1">
    <source>
        <dbReference type="EnsemblMetazoa" id="CLYHEMP009302.2"/>
    </source>
</evidence>
<evidence type="ECO:0000313" key="2">
    <source>
        <dbReference type="Proteomes" id="UP000594262"/>
    </source>
</evidence>
<sequence>MLQNYEPLMVGLQHRKSETFSKVEHFVNEKPFHCKIINWMDVANLWEEDFSFESVNKEMILKSLMEVTGCTNYDWKTCDISQLEKANMIVAADCVYDETLTTSLFKTIFSICLLSNSNEITIIFGVEKRLNFTLSDMCIASPCYDHFIKLLESLQTEPWNSLGTFIFHQEKDDFEQFLVYERSKYLELWKVNFVRHKEI</sequence>
<dbReference type="PANTHER" id="PTHR23108">
    <property type="entry name" value="METHYLTRANSFERASE-RELATED"/>
    <property type="match status" value="1"/>
</dbReference>
<keyword evidence="2" id="KW-1185">Reference proteome</keyword>
<dbReference type="EnsemblMetazoa" id="CLYHEMT009302.2">
    <property type="protein sequence ID" value="CLYHEMP009302.2"/>
    <property type="gene ID" value="CLYHEMG009302"/>
</dbReference>
<dbReference type="Gene3D" id="3.40.50.150">
    <property type="entry name" value="Vaccinia Virus protein VP39"/>
    <property type="match status" value="1"/>
</dbReference>
<dbReference type="InterPro" id="IPR019410">
    <property type="entry name" value="Methyltransf_16"/>
</dbReference>
<reference evidence="1" key="1">
    <citation type="submission" date="2021-01" db="UniProtKB">
        <authorList>
            <consortium name="EnsemblMetazoa"/>
        </authorList>
    </citation>
    <scope>IDENTIFICATION</scope>
</reference>
<proteinExistence type="predicted"/>
<dbReference type="InterPro" id="IPR029063">
    <property type="entry name" value="SAM-dependent_MTases_sf"/>
</dbReference>
<dbReference type="GO" id="GO:0005634">
    <property type="term" value="C:nucleus"/>
    <property type="evidence" value="ECO:0007669"/>
    <property type="project" value="TreeGrafter"/>
</dbReference>
<accession>A0A7M5VB02</accession>
<dbReference type="PANTHER" id="PTHR23108:SF0">
    <property type="entry name" value="METHYLTRANSFERASE-LIKE PROTEIN 22"/>
    <property type="match status" value="1"/>
</dbReference>
<dbReference type="Pfam" id="PF10294">
    <property type="entry name" value="Methyltransf_16"/>
    <property type="match status" value="1"/>
</dbReference>
<protein>
    <submittedName>
        <fullName evidence="1">Uncharacterized protein</fullName>
    </submittedName>
</protein>